<gene>
    <name evidence="1" type="ORF">HannXRQ_Chr04g0108901</name>
</gene>
<dbReference type="InParanoid" id="A0A251UXZ8"/>
<reference evidence="2" key="1">
    <citation type="journal article" date="2017" name="Nature">
        <title>The sunflower genome provides insights into oil metabolism, flowering and Asterid evolution.</title>
        <authorList>
            <person name="Badouin H."/>
            <person name="Gouzy J."/>
            <person name="Grassa C.J."/>
            <person name="Murat F."/>
            <person name="Staton S.E."/>
            <person name="Cottret L."/>
            <person name="Lelandais-Briere C."/>
            <person name="Owens G.L."/>
            <person name="Carrere S."/>
            <person name="Mayjonade B."/>
            <person name="Legrand L."/>
            <person name="Gill N."/>
            <person name="Kane N.C."/>
            <person name="Bowers J.E."/>
            <person name="Hubner S."/>
            <person name="Bellec A."/>
            <person name="Berard A."/>
            <person name="Berges H."/>
            <person name="Blanchet N."/>
            <person name="Boniface M.C."/>
            <person name="Brunel D."/>
            <person name="Catrice O."/>
            <person name="Chaidir N."/>
            <person name="Claudel C."/>
            <person name="Donnadieu C."/>
            <person name="Faraut T."/>
            <person name="Fievet G."/>
            <person name="Helmstetter N."/>
            <person name="King M."/>
            <person name="Knapp S.J."/>
            <person name="Lai Z."/>
            <person name="Le Paslier M.C."/>
            <person name="Lippi Y."/>
            <person name="Lorenzon L."/>
            <person name="Mandel J.R."/>
            <person name="Marage G."/>
            <person name="Marchand G."/>
            <person name="Marquand E."/>
            <person name="Bret-Mestries E."/>
            <person name="Morien E."/>
            <person name="Nambeesan S."/>
            <person name="Nguyen T."/>
            <person name="Pegot-Espagnet P."/>
            <person name="Pouilly N."/>
            <person name="Raftis F."/>
            <person name="Sallet E."/>
            <person name="Schiex T."/>
            <person name="Thomas J."/>
            <person name="Vandecasteele C."/>
            <person name="Vares D."/>
            <person name="Vear F."/>
            <person name="Vautrin S."/>
            <person name="Crespi M."/>
            <person name="Mangin B."/>
            <person name="Burke J.M."/>
            <person name="Salse J."/>
            <person name="Munos S."/>
            <person name="Vincourt P."/>
            <person name="Rieseberg L.H."/>
            <person name="Langlade N.B."/>
        </authorList>
    </citation>
    <scope>NUCLEOTIDE SEQUENCE [LARGE SCALE GENOMIC DNA]</scope>
    <source>
        <strain evidence="2">cv. SF193</strain>
    </source>
</reference>
<accession>A0A251UXZ8</accession>
<dbReference type="EMBL" id="CM007893">
    <property type="protein sequence ID" value="OTG28228.1"/>
    <property type="molecule type" value="Genomic_DNA"/>
</dbReference>
<organism evidence="1 2">
    <name type="scientific">Helianthus annuus</name>
    <name type="common">Common sunflower</name>
    <dbReference type="NCBI Taxonomy" id="4232"/>
    <lineage>
        <taxon>Eukaryota</taxon>
        <taxon>Viridiplantae</taxon>
        <taxon>Streptophyta</taxon>
        <taxon>Embryophyta</taxon>
        <taxon>Tracheophyta</taxon>
        <taxon>Spermatophyta</taxon>
        <taxon>Magnoliopsida</taxon>
        <taxon>eudicotyledons</taxon>
        <taxon>Gunneridae</taxon>
        <taxon>Pentapetalae</taxon>
        <taxon>asterids</taxon>
        <taxon>campanulids</taxon>
        <taxon>Asterales</taxon>
        <taxon>Asteraceae</taxon>
        <taxon>Asteroideae</taxon>
        <taxon>Heliantheae alliance</taxon>
        <taxon>Heliantheae</taxon>
        <taxon>Helianthus</taxon>
    </lineage>
</organism>
<dbReference type="AlphaFoldDB" id="A0A251UXZ8"/>
<name>A0A251UXZ8_HELAN</name>
<sequence>MIALLKREFRILVTIRSMMIVLVNLRWRILVMIRSMMTVLSICDGGYCWY</sequence>
<proteinExistence type="predicted"/>
<keyword evidence="2" id="KW-1185">Reference proteome</keyword>
<dbReference type="Proteomes" id="UP000215914">
    <property type="component" value="Chromosome 4"/>
</dbReference>
<protein>
    <submittedName>
        <fullName evidence="1">Uncharacterized protein</fullName>
    </submittedName>
</protein>
<evidence type="ECO:0000313" key="1">
    <source>
        <dbReference type="EMBL" id="OTG28228.1"/>
    </source>
</evidence>
<evidence type="ECO:0000313" key="2">
    <source>
        <dbReference type="Proteomes" id="UP000215914"/>
    </source>
</evidence>